<dbReference type="InterPro" id="IPR036397">
    <property type="entry name" value="RNaseH_sf"/>
</dbReference>
<dbReference type="SMART" id="SM01163">
    <property type="entry name" value="DUF1785"/>
    <property type="match status" value="1"/>
</dbReference>
<evidence type="ECO:0000259" key="1">
    <source>
        <dbReference type="PROSITE" id="PS50821"/>
    </source>
</evidence>
<dbReference type="Pfam" id="PF16488">
    <property type="entry name" value="ArgoL2"/>
    <property type="match status" value="1"/>
</dbReference>
<dbReference type="InterPro" id="IPR012337">
    <property type="entry name" value="RNaseH-like_sf"/>
</dbReference>
<dbReference type="Pfam" id="PF02171">
    <property type="entry name" value="Piwi"/>
    <property type="match status" value="1"/>
</dbReference>
<proteinExistence type="predicted"/>
<dbReference type="Gene3D" id="2.170.260.10">
    <property type="entry name" value="paz domain"/>
    <property type="match status" value="1"/>
</dbReference>
<organism evidence="3 4">
    <name type="scientific">Marasmiellus scandens</name>
    <dbReference type="NCBI Taxonomy" id="2682957"/>
    <lineage>
        <taxon>Eukaryota</taxon>
        <taxon>Fungi</taxon>
        <taxon>Dikarya</taxon>
        <taxon>Basidiomycota</taxon>
        <taxon>Agaricomycotina</taxon>
        <taxon>Agaricomycetes</taxon>
        <taxon>Agaricomycetidae</taxon>
        <taxon>Agaricales</taxon>
        <taxon>Marasmiineae</taxon>
        <taxon>Omphalotaceae</taxon>
        <taxon>Marasmiellus</taxon>
    </lineage>
</organism>
<keyword evidence="4" id="KW-1185">Reference proteome</keyword>
<dbReference type="PANTHER" id="PTHR22891">
    <property type="entry name" value="EUKARYOTIC TRANSLATION INITIATION FACTOR 2C"/>
    <property type="match status" value="1"/>
</dbReference>
<evidence type="ECO:0000313" key="4">
    <source>
        <dbReference type="Proteomes" id="UP001498398"/>
    </source>
</evidence>
<dbReference type="EMBL" id="JBANRG010000049">
    <property type="protein sequence ID" value="KAK7444785.1"/>
    <property type="molecule type" value="Genomic_DNA"/>
</dbReference>
<comment type="caution">
    <text evidence="3">The sequence shown here is derived from an EMBL/GenBank/DDBJ whole genome shotgun (WGS) entry which is preliminary data.</text>
</comment>
<feature type="domain" description="PAZ" evidence="1">
    <location>
        <begin position="194"/>
        <end position="307"/>
    </location>
</feature>
<evidence type="ECO:0008006" key="5">
    <source>
        <dbReference type="Google" id="ProtNLM"/>
    </source>
</evidence>
<dbReference type="SUPFAM" id="SSF101690">
    <property type="entry name" value="PAZ domain"/>
    <property type="match status" value="1"/>
</dbReference>
<dbReference type="InterPro" id="IPR003100">
    <property type="entry name" value="PAZ_dom"/>
</dbReference>
<dbReference type="PROSITE" id="PS50822">
    <property type="entry name" value="PIWI"/>
    <property type="match status" value="1"/>
</dbReference>
<dbReference type="CDD" id="cd04657">
    <property type="entry name" value="Piwi_ago-like"/>
    <property type="match status" value="1"/>
</dbReference>
<dbReference type="Gene3D" id="3.40.50.2300">
    <property type="match status" value="1"/>
</dbReference>
<name>A0ABR1J1W3_9AGAR</name>
<reference evidence="3 4" key="1">
    <citation type="submission" date="2024-01" db="EMBL/GenBank/DDBJ databases">
        <title>A draft genome for the cacao thread blight pathogen Marasmiellus scandens.</title>
        <authorList>
            <person name="Baruah I.K."/>
            <person name="Leung J."/>
            <person name="Bukari Y."/>
            <person name="Amoako-Attah I."/>
            <person name="Meinhardt L.W."/>
            <person name="Bailey B.A."/>
            <person name="Cohen S.P."/>
        </authorList>
    </citation>
    <scope>NUCLEOTIDE SEQUENCE [LARGE SCALE GENOMIC DNA]</scope>
    <source>
        <strain evidence="3 4">GH-19</strain>
    </source>
</reference>
<dbReference type="Pfam" id="PF16487">
    <property type="entry name" value="ArgoMid"/>
    <property type="match status" value="1"/>
</dbReference>
<dbReference type="CDD" id="cd02846">
    <property type="entry name" value="PAZ_argonaute_like"/>
    <property type="match status" value="1"/>
</dbReference>
<dbReference type="InterPro" id="IPR036085">
    <property type="entry name" value="PAZ_dom_sf"/>
</dbReference>
<dbReference type="Pfam" id="PF08699">
    <property type="entry name" value="ArgoL1"/>
    <property type="match status" value="1"/>
</dbReference>
<accession>A0ABR1J1W3</accession>
<dbReference type="InterPro" id="IPR032472">
    <property type="entry name" value="ArgoL2"/>
</dbReference>
<dbReference type="Gene3D" id="3.30.420.10">
    <property type="entry name" value="Ribonuclease H-like superfamily/Ribonuclease H"/>
    <property type="match status" value="1"/>
</dbReference>
<evidence type="ECO:0000313" key="3">
    <source>
        <dbReference type="EMBL" id="KAK7444785.1"/>
    </source>
</evidence>
<feature type="domain" description="Piwi" evidence="2">
    <location>
        <begin position="486"/>
        <end position="796"/>
    </location>
</feature>
<protein>
    <recommendedName>
        <fullName evidence="5">Argonaute-like protein</fullName>
    </recommendedName>
</protein>
<dbReference type="Proteomes" id="UP001498398">
    <property type="component" value="Unassembled WGS sequence"/>
</dbReference>
<dbReference type="InterPro" id="IPR003165">
    <property type="entry name" value="Piwi"/>
</dbReference>
<dbReference type="Pfam" id="PF02170">
    <property type="entry name" value="PAZ"/>
    <property type="match status" value="1"/>
</dbReference>
<dbReference type="InterPro" id="IPR045246">
    <property type="entry name" value="Piwi_ago-like"/>
</dbReference>
<dbReference type="SMART" id="SM00950">
    <property type="entry name" value="Piwi"/>
    <property type="match status" value="1"/>
</dbReference>
<dbReference type="SUPFAM" id="SSF53098">
    <property type="entry name" value="Ribonuclease H-like"/>
    <property type="match status" value="1"/>
</dbReference>
<sequence>MQSSAWQPFILSATPDKTYPPRLNVQLIKTLQHDTAPQVFHPAGAFDGRKNLYMPHKLDLGSGDSREFNVVLPANGHPSDRPPPVYRVTITLAAEVNTTVLHRFIQGQQTQDEQVLTALQALNIIVRADPIMNHPFNVRSFFPINGNGLGNDNRQAVGYGFELIRGYFQSVRPAIGKILLNVDISTGLFFKPGRLIDVAFDFFNRPGSNPTMLSPPAGLDARRRLQLQRFLTGVRVTVAPTNKIVTINRLTEVGADAYRFKLREGEEISVAEYFRRQQNRPLDHPRVMCILTSKGAAIPFEKCTVIPGQIARKQIPPELTKAMVDFSRKRPAERMDSIRQGVQLLAYGQSEYIRNFGLNVHSNGGFPEVDARVIRPPKLRYGPGSKQLNVEPRFGAWNMADKKFVKPVEIMRWAVVVFESQNRLNPGRVQGIIRDYIQACATVGVTVHERDPIFRYANGQGDISQQLQDAGRDCANKNNRSGGPDLLVVILPEHGNDIYRAVKHFGDCVRGVATQCLKANNCLRANMQYWANVCLKTNPKLGGINVVPEPSSAPVLTDPNNPTIIMGADVMHPAPGSSTPSFTAVVGNVDTGVAKYIATSNVQESRVEIIADLYDMAKTILTSYKQYRESEEKVGSAKSAPKRLIFFRDGVSEGQFAQVRDQELDIIKKVCADLRMNIKITFIVVGKRHHYRFQPPLNSNQADRSGNMPAGTVVDTGITHPVEFDFYLQSHAGIIGTSRPSHYNVLHDDNNFSVDALQDLCYTLCHVYARSTRSVSIPAPVYYADIVCARAKNHFPPTSRFSMSDTATQVSGSAAGDLQGYKDAYKQIAGSMARRMYFM</sequence>
<evidence type="ECO:0000259" key="2">
    <source>
        <dbReference type="PROSITE" id="PS50822"/>
    </source>
</evidence>
<dbReference type="PROSITE" id="PS50821">
    <property type="entry name" value="PAZ"/>
    <property type="match status" value="1"/>
</dbReference>
<dbReference type="InterPro" id="IPR014811">
    <property type="entry name" value="ArgoL1"/>
</dbReference>
<dbReference type="InterPro" id="IPR032474">
    <property type="entry name" value="Argonaute_N"/>
</dbReference>
<gene>
    <name evidence="3" type="ORF">VKT23_015102</name>
</gene>
<dbReference type="Pfam" id="PF16486">
    <property type="entry name" value="ArgoN"/>
    <property type="match status" value="1"/>
</dbReference>
<dbReference type="InterPro" id="IPR032473">
    <property type="entry name" value="Argonaute_Mid_dom"/>
</dbReference>